<proteinExistence type="predicted"/>
<sequence length="190" mass="21846">MIITIARQFGCGALAIGKRLAADYDIPFYTRKSLQEMAREKGVLDEMDDFFEERPVDELLFALSTLGEEVGPRHWRALDILTDMIGQRDCVIIGRCGNYIFRQRKDLVSVFLKGREADRVAIVAAERHISAEEAARLTREMDDSRVRYHKYYTHLRWGDSSDYDLCFDSVRLGTDKSVALIERYIEGIGL</sequence>
<dbReference type="Gene3D" id="3.40.50.300">
    <property type="entry name" value="P-loop containing nucleotide triphosphate hydrolases"/>
    <property type="match status" value="1"/>
</dbReference>
<name>A0A9D1XTL1_9BACT</name>
<evidence type="ECO:0000313" key="1">
    <source>
        <dbReference type="EMBL" id="HIX85804.1"/>
    </source>
</evidence>
<keyword evidence="1" id="KW-0418">Kinase</keyword>
<accession>A0A9D1XTL1</accession>
<protein>
    <submittedName>
        <fullName evidence="1">Cytidylate kinase-like family protein</fullName>
    </submittedName>
</protein>
<dbReference type="GO" id="GO:0016301">
    <property type="term" value="F:kinase activity"/>
    <property type="evidence" value="ECO:0007669"/>
    <property type="project" value="UniProtKB-KW"/>
</dbReference>
<comment type="caution">
    <text evidence="1">The sequence shown here is derived from an EMBL/GenBank/DDBJ whole genome shotgun (WGS) entry which is preliminary data.</text>
</comment>
<dbReference type="AlphaFoldDB" id="A0A9D1XTL1"/>
<dbReference type="Proteomes" id="UP000823847">
    <property type="component" value="Unassembled WGS sequence"/>
</dbReference>
<reference evidence="1" key="2">
    <citation type="submission" date="2021-04" db="EMBL/GenBank/DDBJ databases">
        <authorList>
            <person name="Gilroy R."/>
        </authorList>
    </citation>
    <scope>NUCLEOTIDE SEQUENCE</scope>
    <source>
        <strain evidence="1">ChiHecec2B26-12326</strain>
    </source>
</reference>
<dbReference type="EMBL" id="DXEN01000028">
    <property type="protein sequence ID" value="HIX85804.1"/>
    <property type="molecule type" value="Genomic_DNA"/>
</dbReference>
<organism evidence="1 2">
    <name type="scientific">Candidatus Parabacteroides intestinigallinarum</name>
    <dbReference type="NCBI Taxonomy" id="2838722"/>
    <lineage>
        <taxon>Bacteria</taxon>
        <taxon>Pseudomonadati</taxon>
        <taxon>Bacteroidota</taxon>
        <taxon>Bacteroidia</taxon>
        <taxon>Bacteroidales</taxon>
        <taxon>Tannerellaceae</taxon>
        <taxon>Parabacteroides</taxon>
    </lineage>
</organism>
<keyword evidence="1" id="KW-0808">Transferase</keyword>
<dbReference type="Pfam" id="PF13189">
    <property type="entry name" value="Cytidylate_kin2"/>
    <property type="match status" value="1"/>
</dbReference>
<reference evidence="1" key="1">
    <citation type="journal article" date="2021" name="PeerJ">
        <title>Extensive microbial diversity within the chicken gut microbiome revealed by metagenomics and culture.</title>
        <authorList>
            <person name="Gilroy R."/>
            <person name="Ravi A."/>
            <person name="Getino M."/>
            <person name="Pursley I."/>
            <person name="Horton D.L."/>
            <person name="Alikhan N.F."/>
            <person name="Baker D."/>
            <person name="Gharbi K."/>
            <person name="Hall N."/>
            <person name="Watson M."/>
            <person name="Adriaenssens E.M."/>
            <person name="Foster-Nyarko E."/>
            <person name="Jarju S."/>
            <person name="Secka A."/>
            <person name="Antonio M."/>
            <person name="Oren A."/>
            <person name="Chaudhuri R.R."/>
            <person name="La Ragione R."/>
            <person name="Hildebrand F."/>
            <person name="Pallen M.J."/>
        </authorList>
    </citation>
    <scope>NUCLEOTIDE SEQUENCE</scope>
    <source>
        <strain evidence="1">ChiHecec2B26-12326</strain>
    </source>
</reference>
<dbReference type="InterPro" id="IPR027417">
    <property type="entry name" value="P-loop_NTPase"/>
</dbReference>
<evidence type="ECO:0000313" key="2">
    <source>
        <dbReference type="Proteomes" id="UP000823847"/>
    </source>
</evidence>
<gene>
    <name evidence="1" type="ORF">H9848_04260</name>
</gene>